<dbReference type="InterPro" id="IPR036388">
    <property type="entry name" value="WH-like_DNA-bd_sf"/>
</dbReference>
<organism evidence="5 6">
    <name type="scientific">Actinospica durhamensis</name>
    <dbReference type="NCBI Taxonomy" id="1508375"/>
    <lineage>
        <taxon>Bacteria</taxon>
        <taxon>Bacillati</taxon>
        <taxon>Actinomycetota</taxon>
        <taxon>Actinomycetes</taxon>
        <taxon>Catenulisporales</taxon>
        <taxon>Actinospicaceae</taxon>
        <taxon>Actinospica</taxon>
    </lineage>
</organism>
<feature type="domain" description="Type II restriction enzyme NaeI" evidence="4">
    <location>
        <begin position="19"/>
        <end position="304"/>
    </location>
</feature>
<comment type="caution">
    <text evidence="5">The sequence shown here is derived from an EMBL/GenBank/DDBJ whole genome shotgun (WGS) entry which is preliminary data.</text>
</comment>
<dbReference type="Proteomes" id="UP000675781">
    <property type="component" value="Unassembled WGS sequence"/>
</dbReference>
<dbReference type="AlphaFoldDB" id="A0A941IRD2"/>
<evidence type="ECO:0000313" key="6">
    <source>
        <dbReference type="Proteomes" id="UP000675781"/>
    </source>
</evidence>
<keyword evidence="2 5" id="KW-0255">Endonuclease</keyword>
<dbReference type="Gene3D" id="1.10.10.10">
    <property type="entry name" value="Winged helix-like DNA-binding domain superfamily/Winged helix DNA-binding domain"/>
    <property type="match status" value="1"/>
</dbReference>
<name>A0A941IRD2_9ACTN</name>
<protein>
    <submittedName>
        <fullName evidence="5">NaeI family type II restriction endonuclease</fullName>
    </submittedName>
</protein>
<sequence length="312" mass="34757">MADYSDGVEAGSCDSQLEDVAAALFALDPDGSKIGSVLRKTIDGLLDGEETGRYRWDQLYKTEKTHCGTLFEINLQRAFDFHGGAELDYEIAGIDVDCKFSQDLWKWMIPPEAVGKLCLVVWASDQKSRWCAGLVRPHEGILTGGTNRDSKRTLKLEGRSAVRRLFWDMLLPENTLLHLSVSDLEAILGQPSRQKGLDELFRRVQRRLISRNVVATVARQRDYMKRLRYNGGSRSNLQPEGIVIFGQYKSHQRAAADLGLAVPQGGESISARLARYRPGLHGDLPRTSLDGQDWVLAGPADPVERAPKLPQV</sequence>
<dbReference type="Pfam" id="PF09126">
    <property type="entry name" value="NaeI"/>
    <property type="match status" value="1"/>
</dbReference>
<proteinExistence type="predicted"/>
<evidence type="ECO:0000313" key="5">
    <source>
        <dbReference type="EMBL" id="MBR7833818.1"/>
    </source>
</evidence>
<reference evidence="5" key="1">
    <citation type="submission" date="2021-04" db="EMBL/GenBank/DDBJ databases">
        <title>Genome based classification of Actinospica acidithermotolerans sp. nov., an actinobacterium isolated from an Indonesian hot spring.</title>
        <authorList>
            <person name="Kusuma A.B."/>
            <person name="Putra K.E."/>
            <person name="Nafisah S."/>
            <person name="Loh J."/>
            <person name="Nouioui I."/>
            <person name="Goodfellow M."/>
        </authorList>
    </citation>
    <scope>NUCLEOTIDE SEQUENCE</scope>
    <source>
        <strain evidence="5">CSCA 57</strain>
    </source>
</reference>
<dbReference type="GO" id="GO:0009307">
    <property type="term" value="P:DNA restriction-modification system"/>
    <property type="evidence" value="ECO:0007669"/>
    <property type="project" value="InterPro"/>
</dbReference>
<dbReference type="EMBL" id="JAGSOG010000040">
    <property type="protein sequence ID" value="MBR7833818.1"/>
    <property type="molecule type" value="Genomic_DNA"/>
</dbReference>
<dbReference type="InterPro" id="IPR015210">
    <property type="entry name" value="NaeI"/>
</dbReference>
<dbReference type="CDD" id="cd22338">
    <property type="entry name" value="NaeI-like"/>
    <property type="match status" value="1"/>
</dbReference>
<accession>A0A941IRD2</accession>
<evidence type="ECO:0000256" key="3">
    <source>
        <dbReference type="ARBA" id="ARBA00022801"/>
    </source>
</evidence>
<dbReference type="RefSeq" id="WP_212528339.1">
    <property type="nucleotide sequence ID" value="NZ_JAGSOG010000040.1"/>
</dbReference>
<dbReference type="GO" id="GO:0003677">
    <property type="term" value="F:DNA binding"/>
    <property type="evidence" value="ECO:0007669"/>
    <property type="project" value="InterPro"/>
</dbReference>
<dbReference type="InterPro" id="IPR011335">
    <property type="entry name" value="Restrct_endonuc-II-like"/>
</dbReference>
<keyword evidence="3" id="KW-0378">Hydrolase</keyword>
<gene>
    <name evidence="5" type="ORF">KDL01_11110</name>
</gene>
<evidence type="ECO:0000259" key="4">
    <source>
        <dbReference type="Pfam" id="PF09126"/>
    </source>
</evidence>
<dbReference type="Gene3D" id="3.40.600.10">
    <property type="entry name" value="DNA mismatch repair MutH/Restriction endonuclease, type II"/>
    <property type="match status" value="1"/>
</dbReference>
<dbReference type="InterPro" id="IPR037057">
    <property type="entry name" value="DNA_rep_MutH/T2_RE_sf"/>
</dbReference>
<evidence type="ECO:0000256" key="2">
    <source>
        <dbReference type="ARBA" id="ARBA00022759"/>
    </source>
</evidence>
<evidence type="ECO:0000256" key="1">
    <source>
        <dbReference type="ARBA" id="ARBA00022722"/>
    </source>
</evidence>
<dbReference type="SUPFAM" id="SSF52980">
    <property type="entry name" value="Restriction endonuclease-like"/>
    <property type="match status" value="1"/>
</dbReference>
<dbReference type="GO" id="GO:0009036">
    <property type="term" value="F:type II site-specific deoxyribonuclease activity"/>
    <property type="evidence" value="ECO:0007669"/>
    <property type="project" value="InterPro"/>
</dbReference>
<keyword evidence="1" id="KW-0540">Nuclease</keyword>
<keyword evidence="6" id="KW-1185">Reference proteome</keyword>